<reference evidence="3" key="1">
    <citation type="submission" date="2018-05" db="EMBL/GenBank/DDBJ databases">
        <authorList>
            <person name="Lanie J.A."/>
            <person name="Ng W.-L."/>
            <person name="Kazmierczak K.M."/>
            <person name="Andrzejewski T.M."/>
            <person name="Davidsen T.M."/>
            <person name="Wayne K.J."/>
            <person name="Tettelin H."/>
            <person name="Glass J.I."/>
            <person name="Rusch D."/>
            <person name="Podicherti R."/>
            <person name="Tsui H.-C.T."/>
            <person name="Winkler M.E."/>
        </authorList>
    </citation>
    <scope>NUCLEOTIDE SEQUENCE</scope>
</reference>
<dbReference type="AlphaFoldDB" id="A0A382C009"/>
<evidence type="ECO:0000256" key="1">
    <source>
        <dbReference type="SAM" id="Coils"/>
    </source>
</evidence>
<keyword evidence="1" id="KW-0175">Coiled coil</keyword>
<dbReference type="PANTHER" id="PTHR12302">
    <property type="entry name" value="EBNA2 BINDING PROTEIN P100"/>
    <property type="match status" value="1"/>
</dbReference>
<dbReference type="PANTHER" id="PTHR12302:SF26">
    <property type="entry name" value="BLR1266 PROTEIN"/>
    <property type="match status" value="1"/>
</dbReference>
<gene>
    <name evidence="3" type="ORF">METZ01_LOCUS172269</name>
</gene>
<protein>
    <recommendedName>
        <fullName evidence="2">TNase-like domain-containing protein</fullName>
    </recommendedName>
</protein>
<dbReference type="Gene3D" id="2.40.50.90">
    <property type="match status" value="1"/>
</dbReference>
<accession>A0A382C009</accession>
<evidence type="ECO:0000313" key="3">
    <source>
        <dbReference type="EMBL" id="SVB19415.1"/>
    </source>
</evidence>
<dbReference type="SMART" id="SM00318">
    <property type="entry name" value="SNc"/>
    <property type="match status" value="1"/>
</dbReference>
<evidence type="ECO:0000259" key="2">
    <source>
        <dbReference type="PROSITE" id="PS50830"/>
    </source>
</evidence>
<feature type="domain" description="TNase-like" evidence="2">
    <location>
        <begin position="22"/>
        <end position="137"/>
    </location>
</feature>
<dbReference type="InterPro" id="IPR016071">
    <property type="entry name" value="Staphylococal_nuclease_OB-fold"/>
</dbReference>
<name>A0A382C009_9ZZZZ</name>
<dbReference type="Pfam" id="PF00565">
    <property type="entry name" value="SNase"/>
    <property type="match status" value="1"/>
</dbReference>
<dbReference type="EMBL" id="UINC01032179">
    <property type="protein sequence ID" value="SVB19415.1"/>
    <property type="molecule type" value="Genomic_DNA"/>
</dbReference>
<proteinExistence type="predicted"/>
<dbReference type="InterPro" id="IPR035437">
    <property type="entry name" value="SNase_OB-fold_sf"/>
</dbReference>
<sequence>MTRIILILLFIFTSQALADNLKVIDGDTIVLNGEKIRFAGIDAPEYKQDCINGDLLIYCGMFSKVLLTKKIGDETPECISEGKDVYGRTLAECFVNGESLSSFLVRHGYAFAYRKYSKKFVKDEEHAKKIKIGMWAMKFEFPWDFRKNKIADNPSERCGVELTAKLEGYMVWLTEELPHIEPAINLNCKIQIMNLKELTEEDKEKLKRHEIELSDENNKIV</sequence>
<dbReference type="SUPFAM" id="SSF50199">
    <property type="entry name" value="Staphylococcal nuclease"/>
    <property type="match status" value="1"/>
</dbReference>
<feature type="coiled-coil region" evidence="1">
    <location>
        <begin position="192"/>
        <end position="219"/>
    </location>
</feature>
<organism evidence="3">
    <name type="scientific">marine metagenome</name>
    <dbReference type="NCBI Taxonomy" id="408172"/>
    <lineage>
        <taxon>unclassified sequences</taxon>
        <taxon>metagenomes</taxon>
        <taxon>ecological metagenomes</taxon>
    </lineage>
</organism>
<dbReference type="PROSITE" id="PS50830">
    <property type="entry name" value="TNASE_3"/>
    <property type="match status" value="1"/>
</dbReference>